<feature type="compositionally biased region" description="Basic and acidic residues" evidence="1">
    <location>
        <begin position="125"/>
        <end position="135"/>
    </location>
</feature>
<feature type="region of interest" description="Disordered" evidence="1">
    <location>
        <begin position="110"/>
        <end position="141"/>
    </location>
</feature>
<keyword evidence="3" id="KW-1185">Reference proteome</keyword>
<dbReference type="AlphaFoldDB" id="A0AAP0CBE2"/>
<reference evidence="2 3" key="1">
    <citation type="submission" date="2024-04" db="EMBL/GenBank/DDBJ databases">
        <title>The reference genome of an endangered Asteraceae, Deinandra increscens subsp. villosa, native to the Central Coast of California.</title>
        <authorList>
            <person name="Guilliams M."/>
            <person name="Hasenstab-Lehman K."/>
            <person name="Meyer R."/>
            <person name="Mcevoy S."/>
        </authorList>
    </citation>
    <scope>NUCLEOTIDE SEQUENCE [LARGE SCALE GENOMIC DNA]</scope>
    <source>
        <tissue evidence="2">Leaf</tissue>
    </source>
</reference>
<organism evidence="2 3">
    <name type="scientific">Deinandra increscens subsp. villosa</name>
    <dbReference type="NCBI Taxonomy" id="3103831"/>
    <lineage>
        <taxon>Eukaryota</taxon>
        <taxon>Viridiplantae</taxon>
        <taxon>Streptophyta</taxon>
        <taxon>Embryophyta</taxon>
        <taxon>Tracheophyta</taxon>
        <taxon>Spermatophyta</taxon>
        <taxon>Magnoliopsida</taxon>
        <taxon>eudicotyledons</taxon>
        <taxon>Gunneridae</taxon>
        <taxon>Pentapetalae</taxon>
        <taxon>asterids</taxon>
        <taxon>campanulids</taxon>
        <taxon>Asterales</taxon>
        <taxon>Asteraceae</taxon>
        <taxon>Asteroideae</taxon>
        <taxon>Heliantheae alliance</taxon>
        <taxon>Madieae</taxon>
        <taxon>Madiinae</taxon>
        <taxon>Deinandra</taxon>
    </lineage>
</organism>
<name>A0AAP0CBE2_9ASTR</name>
<evidence type="ECO:0000256" key="1">
    <source>
        <dbReference type="SAM" id="MobiDB-lite"/>
    </source>
</evidence>
<comment type="caution">
    <text evidence="2">The sequence shown here is derived from an EMBL/GenBank/DDBJ whole genome shotgun (WGS) entry which is preliminary data.</text>
</comment>
<proteinExistence type="predicted"/>
<sequence>MKPSHRDGFIDFGPPQSLDCLSDLSCAIDYKLKMKEEPRKIDQGMASACISDERRTNRKLNLPTVGNNSIVENPTVLIGTSAEQGLSGQITTMLEKLFPKKTSPLLKKTIRQSCQKQEPKLNSGDVEREENKEDMSIDASKQSDEIEQALGAANTLGKKAGRSNFPDIVGGLDELNMDNYDDDDDSVASLWMYGKAKQKVMVCVLNSEL</sequence>
<evidence type="ECO:0000313" key="2">
    <source>
        <dbReference type="EMBL" id="KAK9053471.1"/>
    </source>
</evidence>
<accession>A0AAP0CBE2</accession>
<evidence type="ECO:0000313" key="3">
    <source>
        <dbReference type="Proteomes" id="UP001408789"/>
    </source>
</evidence>
<dbReference type="Proteomes" id="UP001408789">
    <property type="component" value="Unassembled WGS sequence"/>
</dbReference>
<dbReference type="EMBL" id="JBCNJP010000027">
    <property type="protein sequence ID" value="KAK9053471.1"/>
    <property type="molecule type" value="Genomic_DNA"/>
</dbReference>
<gene>
    <name evidence="2" type="ORF">SSX86_030105</name>
</gene>
<protein>
    <submittedName>
        <fullName evidence="2">Uncharacterized protein</fullName>
    </submittedName>
</protein>